<organism evidence="2 3">
    <name type="scientific">Cellulophaga geojensis KL-A</name>
    <dbReference type="NCBI Taxonomy" id="1328323"/>
    <lineage>
        <taxon>Bacteria</taxon>
        <taxon>Pseudomonadati</taxon>
        <taxon>Bacteroidota</taxon>
        <taxon>Flavobacteriia</taxon>
        <taxon>Flavobacteriales</taxon>
        <taxon>Flavobacteriaceae</taxon>
        <taxon>Cellulophaga</taxon>
    </lineage>
</organism>
<feature type="domain" description="FHA" evidence="1">
    <location>
        <begin position="225"/>
        <end position="285"/>
    </location>
</feature>
<dbReference type="SUPFAM" id="SSF49373">
    <property type="entry name" value="Invasin/intimin cell-adhesion fragments"/>
    <property type="match status" value="1"/>
</dbReference>
<accession>A0ABP3B5V1</accession>
<dbReference type="InterPro" id="IPR013783">
    <property type="entry name" value="Ig-like_fold"/>
</dbReference>
<dbReference type="InterPro" id="IPR000253">
    <property type="entry name" value="FHA_dom"/>
</dbReference>
<gene>
    <name evidence="2" type="ORF">KLA_10653</name>
</gene>
<keyword evidence="3" id="KW-1185">Reference proteome</keyword>
<evidence type="ECO:0000313" key="3">
    <source>
        <dbReference type="Proteomes" id="UP000019275"/>
    </source>
</evidence>
<comment type="caution">
    <text evidence="2">The sequence shown here is derived from an EMBL/GenBank/DDBJ whole genome shotgun (WGS) entry which is preliminary data.</text>
</comment>
<sequence>MKNYLYIILLFLFCTSCSKKETPKKQNTSNVTFTTLTAKKNYTVADSITLEFTASKQSNAVLVLKNAYGITAIKPIKSNNKLTYKVPENFTKIVGNLHWLLVLNNHIKLQDTVVIMPEANNYPKLETYLGPRSIVAGGNDFSMLVNAPTDRFDNPLAAGTKVAIKHQFKKEVTTDTLKVKNLVAWTNIFSPQKTGRILITSLVDSTKSKELTSVILPDNASNFTINYSRNHKYADGNQIITFTTSTIKDNHGNVVSDGTLVLFTVKDNQGNLLQTNGTTINGVAIAKLLHPSKKESWTVTAYVTGAAKSDSIKVDFSSAVKDYKVHLSANNRTITIGPIESFMQQFVPDGLTVTVFIYTKEGALLNTIKTTTLKGVARFNFDENFYKKGSYTIKIEAAGIIKNKVIMLK</sequence>
<name>A0ABP3B5V1_9FLAO</name>
<dbReference type="Gene3D" id="2.60.40.10">
    <property type="entry name" value="Immunoglobulins"/>
    <property type="match status" value="1"/>
</dbReference>
<dbReference type="InterPro" id="IPR008964">
    <property type="entry name" value="Invasin/intimin_cell_adhesion"/>
</dbReference>
<evidence type="ECO:0000259" key="1">
    <source>
        <dbReference type="PROSITE" id="PS50006"/>
    </source>
</evidence>
<protein>
    <recommendedName>
        <fullName evidence="1">FHA domain-containing protein</fullName>
    </recommendedName>
</protein>
<reference evidence="2 3" key="1">
    <citation type="journal article" date="2014" name="Genome Announc.">
        <title>Draft Genome Sequence of the Carrageenan-Degrading Bacterium Cellulophaga sp. Strain KL-A, Isolated from Decaying Marine Algae.</title>
        <authorList>
            <person name="Shan D."/>
            <person name="Ying J."/>
            <person name="Li X."/>
            <person name="Gao Z."/>
            <person name="Wei G."/>
            <person name="Shao Z."/>
        </authorList>
    </citation>
    <scope>NUCLEOTIDE SEQUENCE [LARGE SCALE GENOMIC DNA]</scope>
    <source>
        <strain evidence="2 3">KL-A</strain>
    </source>
</reference>
<proteinExistence type="predicted"/>
<evidence type="ECO:0000313" key="2">
    <source>
        <dbReference type="EMBL" id="EWH13193.1"/>
    </source>
</evidence>
<dbReference type="Proteomes" id="UP000019275">
    <property type="component" value="Unassembled WGS sequence"/>
</dbReference>
<dbReference type="RefSeq" id="WP_034645742.1">
    <property type="nucleotide sequence ID" value="NZ_ARZX01000013.1"/>
</dbReference>
<dbReference type="PROSITE" id="PS50006">
    <property type="entry name" value="FHA_DOMAIN"/>
    <property type="match status" value="1"/>
</dbReference>
<dbReference type="EMBL" id="ARZX01000013">
    <property type="protein sequence ID" value="EWH13193.1"/>
    <property type="molecule type" value="Genomic_DNA"/>
</dbReference>